<feature type="active site" evidence="8">
    <location>
        <position position="496"/>
    </location>
</feature>
<feature type="binding site" evidence="9">
    <location>
        <position position="193"/>
    </location>
    <ligand>
        <name>UDP-alpha-D-glucose</name>
        <dbReference type="ChEBI" id="CHEBI:58885"/>
    </ligand>
</feature>
<organism evidence="12 13">
    <name type="scientific">Durio zibethinus</name>
    <name type="common">Durian</name>
    <dbReference type="NCBI Taxonomy" id="66656"/>
    <lineage>
        <taxon>Eukaryota</taxon>
        <taxon>Viridiplantae</taxon>
        <taxon>Streptophyta</taxon>
        <taxon>Embryophyta</taxon>
        <taxon>Tracheophyta</taxon>
        <taxon>Spermatophyta</taxon>
        <taxon>Magnoliopsida</taxon>
        <taxon>eudicotyledons</taxon>
        <taxon>Gunneridae</taxon>
        <taxon>Pentapetalae</taxon>
        <taxon>rosids</taxon>
        <taxon>malvids</taxon>
        <taxon>Malvales</taxon>
        <taxon>Malvaceae</taxon>
        <taxon>Helicteroideae</taxon>
        <taxon>Durio</taxon>
    </lineage>
</organism>
<dbReference type="GeneID" id="111279067"/>
<evidence type="ECO:0000256" key="7">
    <source>
        <dbReference type="ARBA" id="ARBA00023316"/>
    </source>
</evidence>
<feature type="transmembrane region" description="Helical" evidence="11">
    <location>
        <begin position="607"/>
        <end position="627"/>
    </location>
</feature>
<feature type="binding site" evidence="10">
    <location>
        <position position="354"/>
    </location>
    <ligand>
        <name>Mn(2+)</name>
        <dbReference type="ChEBI" id="CHEBI:29035"/>
    </ligand>
</feature>
<evidence type="ECO:0000313" key="12">
    <source>
        <dbReference type="Proteomes" id="UP000515121"/>
    </source>
</evidence>
<evidence type="ECO:0000256" key="4">
    <source>
        <dbReference type="ARBA" id="ARBA00022692"/>
    </source>
</evidence>
<comment type="subcellular location">
    <subcellularLocation>
        <location evidence="1">Endomembrane system</location>
        <topology evidence="1">Multi-pass membrane protein</topology>
    </subcellularLocation>
</comment>
<dbReference type="AlphaFoldDB" id="A0A6P5X0L2"/>
<feature type="binding site" evidence="9">
    <location>
        <position position="163"/>
    </location>
    <ligand>
        <name>UDP-alpha-D-glucose</name>
        <dbReference type="ChEBI" id="CHEBI:58885"/>
    </ligand>
</feature>
<dbReference type="KEGG" id="dzi:111279067"/>
<feature type="transmembrane region" description="Helical" evidence="11">
    <location>
        <begin position="697"/>
        <end position="722"/>
    </location>
</feature>
<gene>
    <name evidence="13" type="primary">LOC111279067</name>
</gene>
<feature type="transmembrane region" description="Helical" evidence="11">
    <location>
        <begin position="100"/>
        <end position="122"/>
    </location>
</feature>
<keyword evidence="12" id="KW-1185">Reference proteome</keyword>
<feature type="transmembrane region" description="Helical" evidence="11">
    <location>
        <begin position="728"/>
        <end position="750"/>
    </location>
</feature>
<feature type="binding site" evidence="10">
    <location>
        <position position="330"/>
    </location>
    <ligand>
        <name>Mn(2+)</name>
        <dbReference type="ChEBI" id="CHEBI:29035"/>
    </ligand>
</feature>
<keyword evidence="3" id="KW-0808">Transferase</keyword>
<dbReference type="RefSeq" id="XP_022721713.1">
    <property type="nucleotide sequence ID" value="XM_022865978.1"/>
</dbReference>
<reference evidence="13" key="1">
    <citation type="submission" date="2025-08" db="UniProtKB">
        <authorList>
            <consortium name="RefSeq"/>
        </authorList>
    </citation>
    <scope>IDENTIFICATION</scope>
    <source>
        <tissue evidence="13">Fruit stalk</tissue>
    </source>
</reference>
<dbReference type="Proteomes" id="UP000515121">
    <property type="component" value="Unplaced"/>
</dbReference>
<evidence type="ECO:0000256" key="6">
    <source>
        <dbReference type="ARBA" id="ARBA00023136"/>
    </source>
</evidence>
<accession>A0A6P5X0L2</accession>
<evidence type="ECO:0000256" key="10">
    <source>
        <dbReference type="PIRSR" id="PIRSR605150-3"/>
    </source>
</evidence>
<keyword evidence="4 11" id="KW-0812">Transmembrane</keyword>
<evidence type="ECO:0000313" key="13">
    <source>
        <dbReference type="RefSeq" id="XP_022721713.1"/>
    </source>
</evidence>
<dbReference type="Pfam" id="PF03552">
    <property type="entry name" value="Cellulose_synt"/>
    <property type="match status" value="2"/>
</dbReference>
<dbReference type="Gene3D" id="3.90.550.10">
    <property type="entry name" value="Spore Coat Polysaccharide Biosynthesis Protein SpsA, Chain A"/>
    <property type="match status" value="2"/>
</dbReference>
<keyword evidence="5 11" id="KW-1133">Transmembrane helix</keyword>
<keyword evidence="2" id="KW-0328">Glycosyltransferase</keyword>
<evidence type="ECO:0000256" key="8">
    <source>
        <dbReference type="PIRSR" id="PIRSR605150-1"/>
    </source>
</evidence>
<dbReference type="OrthoDB" id="72851at2759"/>
<evidence type="ECO:0000256" key="1">
    <source>
        <dbReference type="ARBA" id="ARBA00004127"/>
    </source>
</evidence>
<dbReference type="InterPro" id="IPR029044">
    <property type="entry name" value="Nucleotide-diphossugar_trans"/>
</dbReference>
<feature type="transmembrane region" description="Helical" evidence="11">
    <location>
        <begin position="762"/>
        <end position="781"/>
    </location>
</feature>
<feature type="transmembrane region" description="Helical" evidence="11">
    <location>
        <begin position="70"/>
        <end position="88"/>
    </location>
</feature>
<protein>
    <submittedName>
        <fullName evidence="13">Cellulose synthase-like protein G3 isoform X1</fullName>
    </submittedName>
</protein>
<keyword evidence="6 11" id="KW-0472">Membrane</keyword>
<dbReference type="SUPFAM" id="SSF53448">
    <property type="entry name" value="Nucleotide-diphospho-sugar transferases"/>
    <property type="match status" value="1"/>
</dbReference>
<evidence type="ECO:0000256" key="3">
    <source>
        <dbReference type="ARBA" id="ARBA00022679"/>
    </source>
</evidence>
<evidence type="ECO:0000256" key="5">
    <source>
        <dbReference type="ARBA" id="ARBA00022989"/>
    </source>
</evidence>
<sequence>MAPALNSWYKPLKFHPYCPLIQRNSAFDCPLPSSLPTQEMEVLSRREHYITPLAPIDTPLHTVERLPRTAVNRVFLVVYTCAILALLYRHAQTLINSTTLVSFFITLSLLVSDLILAFMWGASQAFRMYPIHRKQFPENLKKNVTEQDFPALDVFICTADPYKEPPMSVVNTALSLMAYDYPTEKISVYVSDDGGSALTLFAFMEAAKFASYWLPFCRENNIMDRSPDVYFSSAHSWSSKAHKIKEIYENMKVRVGNVVNRGEVSEIYITNDQEREAFDKWRGAFTPQDHPTVIQVLLDNSTDKDITGHCLPNLIYVSRQKSKTSPHHFKAGALNVLLRVSTIMTNAPIFLTQDCDMYSNDPQTPLRMLCYICDPAIERTLGFVQFPQRFRGINRDDTYGCEYKHLGEIHPMGFDGLRGPYYCGTGTFFLRQALFGDPSTSVKSEILELRPDRIMNKPIKSPDILALAHHVASCNYENQNKWGYKMGFRYGSLAADIYTGYRLQCDGWRSIFCNPKRAAFLGNAPLNFVDVLSQCKRWAIGLLETASSKYSPITFGTKSMGLLMGLGYSYQALWPILSIPVTVYAFLPQLVLVSGVSVFPEITEPWFLLYLFLVLGAYGQDFLEYVLEGATFRKWWNAQRMWMIRNLSSFSFGTAEYFLKSIGLSTCGFNVTNKVVDDEQNKRYSQGIFEFGVPSPLFVPLTMAAIINLFSFIWGTILVFGGSNEEGLLLQMLLAGCIVVNFFPIYEAIALRNDKGKMPTKITIIATLLAGALYTATSFIFKR</sequence>
<keyword evidence="7" id="KW-0961">Cell wall biogenesis/degradation</keyword>
<feature type="binding site" evidence="9">
    <location>
        <position position="164"/>
    </location>
    <ligand>
        <name>UDP-alpha-D-glucose</name>
        <dbReference type="ChEBI" id="CHEBI:58885"/>
    </ligand>
</feature>
<dbReference type="GO" id="GO:0016020">
    <property type="term" value="C:membrane"/>
    <property type="evidence" value="ECO:0007669"/>
    <property type="project" value="InterPro"/>
</dbReference>
<proteinExistence type="predicted"/>
<dbReference type="PANTHER" id="PTHR13301">
    <property type="entry name" value="X-BOX TRANSCRIPTION FACTOR-RELATED"/>
    <property type="match status" value="1"/>
</dbReference>
<dbReference type="GO" id="GO:0012505">
    <property type="term" value="C:endomembrane system"/>
    <property type="evidence" value="ECO:0007669"/>
    <property type="project" value="UniProtKB-SubCell"/>
</dbReference>
<feature type="active site" evidence="8">
    <location>
        <position position="193"/>
    </location>
</feature>
<dbReference type="GO" id="GO:0030244">
    <property type="term" value="P:cellulose biosynthetic process"/>
    <property type="evidence" value="ECO:0007669"/>
    <property type="project" value="InterPro"/>
</dbReference>
<evidence type="ECO:0000256" key="2">
    <source>
        <dbReference type="ARBA" id="ARBA00022676"/>
    </source>
</evidence>
<dbReference type="GO" id="GO:0071555">
    <property type="term" value="P:cell wall organization"/>
    <property type="evidence" value="ECO:0007669"/>
    <property type="project" value="UniProtKB-KW"/>
</dbReference>
<dbReference type="InterPro" id="IPR005150">
    <property type="entry name" value="Cellulose_synth"/>
</dbReference>
<evidence type="ECO:0000256" key="11">
    <source>
        <dbReference type="SAM" id="Phobius"/>
    </source>
</evidence>
<evidence type="ECO:0000256" key="9">
    <source>
        <dbReference type="PIRSR" id="PIRSR605150-2"/>
    </source>
</evidence>
<feature type="transmembrane region" description="Helical" evidence="11">
    <location>
        <begin position="568"/>
        <end position="587"/>
    </location>
</feature>
<dbReference type="FunFam" id="3.90.550.10:FF:000135">
    <property type="entry name" value="Cellulose synthase-like protein G3"/>
    <property type="match status" value="1"/>
</dbReference>
<name>A0A6P5X0L2_DURZI</name>
<dbReference type="GO" id="GO:0016760">
    <property type="term" value="F:cellulose synthase (UDP-forming) activity"/>
    <property type="evidence" value="ECO:0007669"/>
    <property type="project" value="InterPro"/>
</dbReference>